<dbReference type="PRINTS" id="PR00413">
    <property type="entry name" value="HADHALOGNASE"/>
</dbReference>
<dbReference type="SFLD" id="SFLDG01129">
    <property type="entry name" value="C1.5:_HAD__Beta-PGM__Phosphata"/>
    <property type="match status" value="1"/>
</dbReference>
<dbReference type="Gene3D" id="3.40.50.1000">
    <property type="entry name" value="HAD superfamily/HAD-like"/>
    <property type="match status" value="1"/>
</dbReference>
<keyword evidence="3" id="KW-0378">Hydrolase</keyword>
<proteinExistence type="predicted"/>
<comment type="caution">
    <text evidence="5">The sequence shown here is derived from an EMBL/GenBank/DDBJ whole genome shotgun (WGS) entry which is preliminary data.</text>
</comment>
<dbReference type="InterPro" id="IPR023214">
    <property type="entry name" value="HAD_sf"/>
</dbReference>
<dbReference type="GO" id="GO:0044281">
    <property type="term" value="P:small molecule metabolic process"/>
    <property type="evidence" value="ECO:0007669"/>
    <property type="project" value="UniProtKB-ARBA"/>
</dbReference>
<sequence>MIKGVFFDLYGTLLIYNDLERSQEDGLLEIYKYLRNLGLKISKKSFNLKWDLFVVKAKNPIKKEHLTIFENKIYDLSIEISLKLEDDEIRLAANKGLNTWQKYITLDPDAIPILKILKKDKTLALITNFDHPPHVNSLLTKLELRDFFDSIVISGEVGVKKPNPQIFSFALEQTKLQPSEVCYVGDTIEDVEAAYNAKISPILIERQNTAKNELSYDNIIGLKYAKKIISLKDLIKIVY</sequence>
<keyword evidence="2" id="KW-0479">Metal-binding</keyword>
<dbReference type="NCBIfam" id="TIGR01549">
    <property type="entry name" value="HAD-SF-IA-v1"/>
    <property type="match status" value="1"/>
</dbReference>
<keyword evidence="4" id="KW-0460">Magnesium</keyword>
<reference evidence="5" key="1">
    <citation type="journal article" date="2015" name="Nature">
        <title>Complex archaea that bridge the gap between prokaryotes and eukaryotes.</title>
        <authorList>
            <person name="Spang A."/>
            <person name="Saw J.H."/>
            <person name="Jorgensen S.L."/>
            <person name="Zaremba-Niedzwiedzka K."/>
            <person name="Martijn J."/>
            <person name="Lind A.E."/>
            <person name="van Eijk R."/>
            <person name="Schleper C."/>
            <person name="Guy L."/>
            <person name="Ettema T.J."/>
        </authorList>
    </citation>
    <scope>NUCLEOTIDE SEQUENCE</scope>
</reference>
<protein>
    <recommendedName>
        <fullName evidence="6">HAD family hydrolase</fullName>
    </recommendedName>
</protein>
<dbReference type="PANTHER" id="PTHR46470:SF2">
    <property type="entry name" value="GLYCERALDEHYDE 3-PHOSPHATE PHOSPHATASE"/>
    <property type="match status" value="1"/>
</dbReference>
<evidence type="ECO:0008006" key="6">
    <source>
        <dbReference type="Google" id="ProtNLM"/>
    </source>
</evidence>
<gene>
    <name evidence="5" type="ORF">LCGC14_1220570</name>
</gene>
<evidence type="ECO:0000256" key="3">
    <source>
        <dbReference type="ARBA" id="ARBA00022801"/>
    </source>
</evidence>
<evidence type="ECO:0000313" key="5">
    <source>
        <dbReference type="EMBL" id="KKM92221.1"/>
    </source>
</evidence>
<dbReference type="InterPro" id="IPR023198">
    <property type="entry name" value="PGP-like_dom2"/>
</dbReference>
<accession>A0A0F9LYM3</accession>
<evidence type="ECO:0000256" key="1">
    <source>
        <dbReference type="ARBA" id="ARBA00001946"/>
    </source>
</evidence>
<dbReference type="EMBL" id="LAZR01006422">
    <property type="protein sequence ID" value="KKM92221.1"/>
    <property type="molecule type" value="Genomic_DNA"/>
</dbReference>
<dbReference type="GO" id="GO:0046872">
    <property type="term" value="F:metal ion binding"/>
    <property type="evidence" value="ECO:0007669"/>
    <property type="project" value="UniProtKB-KW"/>
</dbReference>
<dbReference type="SUPFAM" id="SSF56784">
    <property type="entry name" value="HAD-like"/>
    <property type="match status" value="1"/>
</dbReference>
<dbReference type="SFLD" id="SFLDS00003">
    <property type="entry name" value="Haloacid_Dehalogenase"/>
    <property type="match status" value="1"/>
</dbReference>
<dbReference type="Pfam" id="PF00702">
    <property type="entry name" value="Hydrolase"/>
    <property type="match status" value="1"/>
</dbReference>
<dbReference type="GO" id="GO:0016791">
    <property type="term" value="F:phosphatase activity"/>
    <property type="evidence" value="ECO:0007669"/>
    <property type="project" value="TreeGrafter"/>
</dbReference>
<organism evidence="5">
    <name type="scientific">marine sediment metagenome</name>
    <dbReference type="NCBI Taxonomy" id="412755"/>
    <lineage>
        <taxon>unclassified sequences</taxon>
        <taxon>metagenomes</taxon>
        <taxon>ecological metagenomes</taxon>
    </lineage>
</organism>
<evidence type="ECO:0000256" key="2">
    <source>
        <dbReference type="ARBA" id="ARBA00022723"/>
    </source>
</evidence>
<dbReference type="PANTHER" id="PTHR46470">
    <property type="entry name" value="N-ACYLNEURAMINATE-9-PHOSPHATASE"/>
    <property type="match status" value="1"/>
</dbReference>
<comment type="cofactor">
    <cofactor evidence="1">
        <name>Mg(2+)</name>
        <dbReference type="ChEBI" id="CHEBI:18420"/>
    </cofactor>
</comment>
<dbReference type="InterPro" id="IPR036412">
    <property type="entry name" value="HAD-like_sf"/>
</dbReference>
<dbReference type="InterPro" id="IPR051400">
    <property type="entry name" value="HAD-like_hydrolase"/>
</dbReference>
<evidence type="ECO:0000256" key="4">
    <source>
        <dbReference type="ARBA" id="ARBA00022842"/>
    </source>
</evidence>
<dbReference type="Gene3D" id="1.10.150.240">
    <property type="entry name" value="Putative phosphatase, domain 2"/>
    <property type="match status" value="1"/>
</dbReference>
<dbReference type="InterPro" id="IPR006439">
    <property type="entry name" value="HAD-SF_hydro_IA"/>
</dbReference>
<dbReference type="NCBIfam" id="TIGR01509">
    <property type="entry name" value="HAD-SF-IA-v3"/>
    <property type="match status" value="1"/>
</dbReference>
<name>A0A0F9LYM3_9ZZZZ</name>
<dbReference type="AlphaFoldDB" id="A0A0F9LYM3"/>